<name>A0A1G9EZZ7_9EURY</name>
<keyword evidence="2" id="KW-1185">Reference proteome</keyword>
<dbReference type="AlphaFoldDB" id="A0A1G9EZZ7"/>
<proteinExistence type="predicted"/>
<dbReference type="OrthoDB" id="187991at2157"/>
<dbReference type="EMBL" id="FNFE01000007">
    <property type="protein sequence ID" value="SDK81613.1"/>
    <property type="molecule type" value="Genomic_DNA"/>
</dbReference>
<organism evidence="1 2">
    <name type="scientific">Natronorubrum texcoconense</name>
    <dbReference type="NCBI Taxonomy" id="1095776"/>
    <lineage>
        <taxon>Archaea</taxon>
        <taxon>Methanobacteriati</taxon>
        <taxon>Methanobacteriota</taxon>
        <taxon>Stenosarchaea group</taxon>
        <taxon>Halobacteria</taxon>
        <taxon>Halobacteriales</taxon>
        <taxon>Natrialbaceae</taxon>
        <taxon>Natronorubrum</taxon>
    </lineage>
</organism>
<dbReference type="Proteomes" id="UP000198882">
    <property type="component" value="Unassembled WGS sequence"/>
</dbReference>
<evidence type="ECO:0000313" key="1">
    <source>
        <dbReference type="EMBL" id="SDK81613.1"/>
    </source>
</evidence>
<reference evidence="2" key="1">
    <citation type="submission" date="2016-10" db="EMBL/GenBank/DDBJ databases">
        <authorList>
            <person name="Varghese N."/>
            <person name="Submissions S."/>
        </authorList>
    </citation>
    <scope>NUCLEOTIDE SEQUENCE [LARGE SCALE GENOMIC DNA]</scope>
    <source>
        <strain evidence="2">B4,CECT 8067,JCM 17497</strain>
    </source>
</reference>
<sequence length="201" mass="20909">MRTITYLGLGLLVCGALVFVASSGAFDSTLADRGVSAGTADDEDALVGLDHSDTILSAEEGEFICTEQSGFLFFQYCSDGEFTYNEILLSVSDQTATAEFETIDINEIAGFNDNPSIESTVVESDGDEYTLEASIRCNAECTGGSLVGDACQSPIGSGEAVQHSASQTGTVDLEANGQTVSVDLDRPVEIACEAGTVTEPG</sequence>
<evidence type="ECO:0000313" key="2">
    <source>
        <dbReference type="Proteomes" id="UP000198882"/>
    </source>
</evidence>
<protein>
    <submittedName>
        <fullName evidence="1">Uncharacterized protein</fullName>
    </submittedName>
</protein>
<dbReference type="RefSeq" id="WP_090311048.1">
    <property type="nucleotide sequence ID" value="NZ_FNFE01000007.1"/>
</dbReference>
<accession>A0A1G9EZZ7</accession>
<gene>
    <name evidence="1" type="ORF">SAMN04515672_4039</name>
</gene>